<dbReference type="InterPro" id="IPR006941">
    <property type="entry name" value="RNase_CAF1"/>
</dbReference>
<dbReference type="InterPro" id="IPR036855">
    <property type="entry name" value="Znf_CCCH_sf"/>
</dbReference>
<keyword evidence="4 5" id="KW-0862">Zinc</keyword>
<gene>
    <name evidence="8" type="ORF">O0I10_008090</name>
</gene>
<dbReference type="Pfam" id="PF04857">
    <property type="entry name" value="CAF1"/>
    <property type="match status" value="2"/>
</dbReference>
<evidence type="ECO:0000256" key="4">
    <source>
        <dbReference type="ARBA" id="ARBA00022833"/>
    </source>
</evidence>
<keyword evidence="9" id="KW-1185">Reference proteome</keyword>
<comment type="caution">
    <text evidence="8">The sequence shown here is derived from an EMBL/GenBank/DDBJ whole genome shotgun (WGS) entry which is preliminary data.</text>
</comment>
<evidence type="ECO:0000313" key="8">
    <source>
        <dbReference type="EMBL" id="KAJ8656296.1"/>
    </source>
</evidence>
<feature type="region of interest" description="Disordered" evidence="6">
    <location>
        <begin position="226"/>
        <end position="250"/>
    </location>
</feature>
<dbReference type="GO" id="GO:0008270">
    <property type="term" value="F:zinc ion binding"/>
    <property type="evidence" value="ECO:0007669"/>
    <property type="project" value="UniProtKB-KW"/>
</dbReference>
<keyword evidence="2 5" id="KW-0479">Metal-binding</keyword>
<evidence type="ECO:0000256" key="1">
    <source>
        <dbReference type="ARBA" id="ARBA00008372"/>
    </source>
</evidence>
<evidence type="ECO:0000256" key="5">
    <source>
        <dbReference type="PROSITE-ProRule" id="PRU00723"/>
    </source>
</evidence>
<dbReference type="SUPFAM" id="SSF53098">
    <property type="entry name" value="Ribonuclease H-like"/>
    <property type="match status" value="1"/>
</dbReference>
<feature type="zinc finger region" description="C3H1-type" evidence="5">
    <location>
        <begin position="249"/>
        <end position="277"/>
    </location>
</feature>
<evidence type="ECO:0000313" key="9">
    <source>
        <dbReference type="Proteomes" id="UP001234581"/>
    </source>
</evidence>
<reference evidence="8 9" key="1">
    <citation type="submission" date="2023-03" db="EMBL/GenBank/DDBJ databases">
        <title>Genome sequence of Lichtheimia ornata CBS 291.66.</title>
        <authorList>
            <person name="Mohabir J.T."/>
            <person name="Shea T.P."/>
            <person name="Kurbessoian T."/>
            <person name="Berby B."/>
            <person name="Fontaine J."/>
            <person name="Livny J."/>
            <person name="Gnirke A."/>
            <person name="Stajich J.E."/>
            <person name="Cuomo C.A."/>
        </authorList>
    </citation>
    <scope>NUCLEOTIDE SEQUENCE [LARGE SCALE GENOMIC DNA]</scope>
    <source>
        <strain evidence="8">CBS 291.66</strain>
    </source>
</reference>
<dbReference type="PROSITE" id="PS50103">
    <property type="entry name" value="ZF_C3H1"/>
    <property type="match status" value="1"/>
</dbReference>
<dbReference type="GO" id="GO:0000175">
    <property type="term" value="F:3'-5'-RNA exonuclease activity"/>
    <property type="evidence" value="ECO:0007669"/>
    <property type="project" value="TreeGrafter"/>
</dbReference>
<sequence length="375" mass="43648">MTGIAYTQVTNENFESVYKDIVDKIATAKYVAMDIEFTGQCQTIHKHMDQRYVELANVVKKSAMVSFGVSIMAPNGTLENYDVLLVNQTVHQVDPSNLLFLAHHGFDFNRQLRYGLGYRPGVFNVLNRPKEIKIKRGVRELWVDIHRQLRAHHVPLVVHNGFIDMMYLYHSFITTLPAQFQHFVADLVDAFPGGIYDTKYIARKILDEEVSFLAYLYYQYMRRDNKRKREGDDDDQQQATKKLRDDPSYMPPPICDDYAARGYCEGGYKCVFSHDLNRILERDENLRNSKSKSNPQSLVTPVPVTNAHNAYFDAYMTAYIFNHMTTMMGKEAMEQQIGKLYLMRLDFPLRLIKSQFANTTEEWNTMKKHIDESKQ</sequence>
<dbReference type="InterPro" id="IPR036397">
    <property type="entry name" value="RNaseH_sf"/>
</dbReference>
<dbReference type="AlphaFoldDB" id="A0AAD7V0J5"/>
<keyword evidence="3 5" id="KW-0863">Zinc-finger</keyword>
<comment type="similarity">
    <text evidence="1">Belongs to the CAF1 family.</text>
</comment>
<evidence type="ECO:0000256" key="3">
    <source>
        <dbReference type="ARBA" id="ARBA00022771"/>
    </source>
</evidence>
<dbReference type="SUPFAM" id="SSF90229">
    <property type="entry name" value="CCCH zinc finger"/>
    <property type="match status" value="1"/>
</dbReference>
<dbReference type="Proteomes" id="UP001234581">
    <property type="component" value="Unassembled WGS sequence"/>
</dbReference>
<dbReference type="GO" id="GO:0017069">
    <property type="term" value="F:snRNA binding"/>
    <property type="evidence" value="ECO:0007669"/>
    <property type="project" value="TreeGrafter"/>
</dbReference>
<accession>A0AAD7V0J5</accession>
<evidence type="ECO:0000256" key="2">
    <source>
        <dbReference type="ARBA" id="ARBA00022723"/>
    </source>
</evidence>
<evidence type="ECO:0000256" key="6">
    <source>
        <dbReference type="SAM" id="MobiDB-lite"/>
    </source>
</evidence>
<organism evidence="8 9">
    <name type="scientific">Lichtheimia ornata</name>
    <dbReference type="NCBI Taxonomy" id="688661"/>
    <lineage>
        <taxon>Eukaryota</taxon>
        <taxon>Fungi</taxon>
        <taxon>Fungi incertae sedis</taxon>
        <taxon>Mucoromycota</taxon>
        <taxon>Mucoromycotina</taxon>
        <taxon>Mucoromycetes</taxon>
        <taxon>Mucorales</taxon>
        <taxon>Lichtheimiaceae</taxon>
        <taxon>Lichtheimia</taxon>
    </lineage>
</organism>
<dbReference type="GeneID" id="83215497"/>
<dbReference type="RefSeq" id="XP_058341209.1">
    <property type="nucleotide sequence ID" value="XM_058488097.1"/>
</dbReference>
<protein>
    <recommendedName>
        <fullName evidence="7">C3H1-type domain-containing protein</fullName>
    </recommendedName>
</protein>
<dbReference type="InterPro" id="IPR051181">
    <property type="entry name" value="CAF1_poly(A)_ribonucleases"/>
</dbReference>
<evidence type="ECO:0000259" key="7">
    <source>
        <dbReference type="PROSITE" id="PS50103"/>
    </source>
</evidence>
<dbReference type="Gene3D" id="3.30.420.10">
    <property type="entry name" value="Ribonuclease H-like superfamily/Ribonuclease H"/>
    <property type="match status" value="1"/>
</dbReference>
<name>A0AAD7V0J5_9FUNG</name>
<proteinExistence type="inferred from homology"/>
<dbReference type="GO" id="GO:0015030">
    <property type="term" value="C:Cajal body"/>
    <property type="evidence" value="ECO:0007669"/>
    <property type="project" value="TreeGrafter"/>
</dbReference>
<dbReference type="InterPro" id="IPR012337">
    <property type="entry name" value="RNaseH-like_sf"/>
</dbReference>
<dbReference type="InterPro" id="IPR000571">
    <property type="entry name" value="Znf_CCCH"/>
</dbReference>
<dbReference type="PANTHER" id="PTHR15092">
    <property type="entry name" value="POLY A -SPECIFIC RIBONUCLEASE/TARGET OF EGR1, MEMBER 1"/>
    <property type="match status" value="1"/>
</dbReference>
<dbReference type="EMBL" id="JARTCD010000041">
    <property type="protein sequence ID" value="KAJ8656296.1"/>
    <property type="molecule type" value="Genomic_DNA"/>
</dbReference>
<dbReference type="PANTHER" id="PTHR15092:SF37">
    <property type="entry name" value="TARGET OF EGR1 PROTEIN 1"/>
    <property type="match status" value="1"/>
</dbReference>
<dbReference type="GO" id="GO:0034472">
    <property type="term" value="P:snRNA 3'-end processing"/>
    <property type="evidence" value="ECO:0007669"/>
    <property type="project" value="TreeGrafter"/>
</dbReference>
<feature type="domain" description="C3H1-type" evidence="7">
    <location>
        <begin position="249"/>
        <end position="277"/>
    </location>
</feature>